<dbReference type="InterPro" id="IPR000235">
    <property type="entry name" value="Ribosomal_uS7"/>
</dbReference>
<keyword evidence="3" id="KW-0687">Ribonucleoprotein</keyword>
<gene>
    <name evidence="5" type="ordered locus">EROM_040090</name>
</gene>
<dbReference type="PANTHER" id="PTHR11205">
    <property type="entry name" value="RIBOSOMAL PROTEIN S7"/>
    <property type="match status" value="1"/>
</dbReference>
<evidence type="ECO:0000313" key="5">
    <source>
        <dbReference type="EMBL" id="AFN82780.1"/>
    </source>
</evidence>
<evidence type="ECO:0000256" key="2">
    <source>
        <dbReference type="ARBA" id="ARBA00022980"/>
    </source>
</evidence>
<dbReference type="Gene3D" id="1.10.455.10">
    <property type="entry name" value="Ribosomal protein S7 domain"/>
    <property type="match status" value="1"/>
</dbReference>
<proteinExistence type="inferred from homology"/>
<protein>
    <submittedName>
        <fullName evidence="5">40S ribosomal protein S5</fullName>
    </submittedName>
</protein>
<dbReference type="PIRSF" id="PIRSF002122">
    <property type="entry name" value="RPS7p_RPS7a_RPS5e_RPS7o"/>
    <property type="match status" value="1"/>
</dbReference>
<evidence type="ECO:0000259" key="4">
    <source>
        <dbReference type="Pfam" id="PF00177"/>
    </source>
</evidence>
<dbReference type="GO" id="GO:0015935">
    <property type="term" value="C:small ribosomal subunit"/>
    <property type="evidence" value="ECO:0007669"/>
    <property type="project" value="InterPro"/>
</dbReference>
<dbReference type="Pfam" id="PF00177">
    <property type="entry name" value="Ribosomal_S7"/>
    <property type="match status" value="1"/>
</dbReference>
<dbReference type="InterPro" id="IPR023798">
    <property type="entry name" value="Ribosomal_uS7_dom"/>
</dbReference>
<sequence>MSRYFVNSGVIRKQKYGKLLSKCTSYWVGSFCCKLEVKGIAYKNHKKIYPQRMSEIKLFEKYSYEDVKVDNISLKPYINLSRHGIVPHAATTITKGTTGKARIPIAERFVCSLMRHGRNNGKKRLAINIFEDACFIIHSMTKKNPLQVLVDAIINSGPREDTARIGRAGSMRRTSVDVSPLKRISIAIANLSTGIRSASFRNRITLAEAIANELMAASTGSQNSYAVNKKKEIERIAQSNR</sequence>
<dbReference type="AlphaFoldDB" id="I7ADV8"/>
<dbReference type="EMBL" id="CP003521">
    <property type="protein sequence ID" value="AFN82780.1"/>
    <property type="molecule type" value="Genomic_DNA"/>
</dbReference>
<evidence type="ECO:0000256" key="3">
    <source>
        <dbReference type="ARBA" id="ARBA00023274"/>
    </source>
</evidence>
<dbReference type="SUPFAM" id="SSF47973">
    <property type="entry name" value="Ribosomal protein S7"/>
    <property type="match status" value="1"/>
</dbReference>
<organism evidence="5 6">
    <name type="scientific">Encephalitozoon romaleae (strain SJ-2008)</name>
    <name type="common">Microsporidian parasite</name>
    <dbReference type="NCBI Taxonomy" id="1178016"/>
    <lineage>
        <taxon>Eukaryota</taxon>
        <taxon>Fungi</taxon>
        <taxon>Fungi incertae sedis</taxon>
        <taxon>Microsporidia</taxon>
        <taxon>Unikaryonidae</taxon>
        <taxon>Encephalitozoon</taxon>
    </lineage>
</organism>
<keyword evidence="6" id="KW-1185">Reference proteome</keyword>
<dbReference type="OrthoDB" id="10264639at2759"/>
<feature type="domain" description="Small ribosomal subunit protein uS7" evidence="4">
    <location>
        <begin position="100"/>
        <end position="241"/>
    </location>
</feature>
<dbReference type="CDD" id="cd14867">
    <property type="entry name" value="uS7_Eukaryote"/>
    <property type="match status" value="1"/>
</dbReference>
<dbReference type="Proteomes" id="UP000010094">
    <property type="component" value="Chromosome IV"/>
</dbReference>
<dbReference type="InterPro" id="IPR005716">
    <property type="entry name" value="Ribosomal_uS7_euk/arc"/>
</dbReference>
<evidence type="ECO:0000313" key="6">
    <source>
        <dbReference type="Proteomes" id="UP000010094"/>
    </source>
</evidence>
<dbReference type="InterPro" id="IPR036823">
    <property type="entry name" value="Ribosomal_uS7_dom_sf"/>
</dbReference>
<dbReference type="KEGG" id="ero:EROM_040090"/>
<dbReference type="RefSeq" id="XP_009264277.1">
    <property type="nucleotide sequence ID" value="XM_009266002.1"/>
</dbReference>
<reference evidence="5 6" key="1">
    <citation type="journal article" date="2012" name="Proc. Natl. Acad. Sci. U.S.A.">
        <title>Gain and loss of multiple functionally related, horizontally transferred genes in the reduced genomes of two microsporidian parasites.</title>
        <authorList>
            <person name="Pombert J.-F."/>
            <person name="Selman M."/>
            <person name="Burki F."/>
            <person name="Bardell F.T."/>
            <person name="Farinelli L."/>
            <person name="Solter L.F."/>
            <person name="Whitman D.W."/>
            <person name="Weiss L.M."/>
            <person name="Corradi N."/>
            <person name="Keeling P.J."/>
        </authorList>
    </citation>
    <scope>NUCLEOTIDE SEQUENCE [LARGE SCALE GENOMIC DNA]</scope>
    <source>
        <strain evidence="5 6">SJ-2008</strain>
    </source>
</reference>
<dbReference type="VEuPathDB" id="MicrosporidiaDB:EROM_040090"/>
<name>I7ADV8_ENCRO</name>
<keyword evidence="2 5" id="KW-0689">Ribosomal protein</keyword>
<comment type="similarity">
    <text evidence="1">Belongs to the universal ribosomal protein uS7 family.</text>
</comment>
<dbReference type="NCBIfam" id="TIGR01028">
    <property type="entry name" value="uS7_euk_arch"/>
    <property type="match status" value="1"/>
</dbReference>
<dbReference type="GO" id="GO:0006412">
    <property type="term" value="P:translation"/>
    <property type="evidence" value="ECO:0007669"/>
    <property type="project" value="InterPro"/>
</dbReference>
<accession>I7ADV8</accession>
<dbReference type="GeneID" id="20521073"/>
<evidence type="ECO:0000256" key="1">
    <source>
        <dbReference type="ARBA" id="ARBA00007151"/>
    </source>
</evidence>
<dbReference type="HOGENOM" id="CLU_063975_0_0_1"/>
<dbReference type="GO" id="GO:0003735">
    <property type="term" value="F:structural constituent of ribosome"/>
    <property type="evidence" value="ECO:0007669"/>
    <property type="project" value="InterPro"/>
</dbReference>